<organism evidence="1 2">
    <name type="scientific">Pristionchus mayeri</name>
    <dbReference type="NCBI Taxonomy" id="1317129"/>
    <lineage>
        <taxon>Eukaryota</taxon>
        <taxon>Metazoa</taxon>
        <taxon>Ecdysozoa</taxon>
        <taxon>Nematoda</taxon>
        <taxon>Chromadorea</taxon>
        <taxon>Rhabditida</taxon>
        <taxon>Rhabditina</taxon>
        <taxon>Diplogasteromorpha</taxon>
        <taxon>Diplogasteroidea</taxon>
        <taxon>Neodiplogasteridae</taxon>
        <taxon>Pristionchus</taxon>
    </lineage>
</organism>
<accession>A0AAN4YYR2</accession>
<evidence type="ECO:0000313" key="1">
    <source>
        <dbReference type="EMBL" id="GMR30893.1"/>
    </source>
</evidence>
<dbReference type="EMBL" id="BTRK01000001">
    <property type="protein sequence ID" value="GMR30893.1"/>
    <property type="molecule type" value="Genomic_DNA"/>
</dbReference>
<dbReference type="Proteomes" id="UP001328107">
    <property type="component" value="Unassembled WGS sequence"/>
</dbReference>
<comment type="caution">
    <text evidence="1">The sequence shown here is derived from an EMBL/GenBank/DDBJ whole genome shotgun (WGS) entry which is preliminary data.</text>
</comment>
<gene>
    <name evidence="1" type="ORF">PMAYCL1PPCAC_01088</name>
</gene>
<proteinExistence type="predicted"/>
<sequence length="101" mass="10639">PSSHSLAGRSPTPPPLSFSLLHSISLFNHSTMAKVLLAKMGAGKAQYGLAPETTVAIQTTEKTIEAAQKLIKAYTGLKKDFGTSLSSDFERATNTAGVYGK</sequence>
<reference evidence="2" key="1">
    <citation type="submission" date="2022-10" db="EMBL/GenBank/DDBJ databases">
        <title>Genome assembly of Pristionchus species.</title>
        <authorList>
            <person name="Yoshida K."/>
            <person name="Sommer R.J."/>
        </authorList>
    </citation>
    <scope>NUCLEOTIDE SEQUENCE [LARGE SCALE GENOMIC DNA]</scope>
    <source>
        <strain evidence="2">RS5460</strain>
    </source>
</reference>
<protein>
    <submittedName>
        <fullName evidence="1">Uncharacterized protein</fullName>
    </submittedName>
</protein>
<dbReference type="AlphaFoldDB" id="A0AAN4YYR2"/>
<keyword evidence="2" id="KW-1185">Reference proteome</keyword>
<feature type="non-terminal residue" evidence="1">
    <location>
        <position position="1"/>
    </location>
</feature>
<name>A0AAN4YYR2_9BILA</name>
<feature type="non-terminal residue" evidence="1">
    <location>
        <position position="101"/>
    </location>
</feature>
<evidence type="ECO:0000313" key="2">
    <source>
        <dbReference type="Proteomes" id="UP001328107"/>
    </source>
</evidence>